<reference evidence="2 3" key="1">
    <citation type="journal article" date="2018" name="Nat. Ecol. Evol.">
        <title>Pezizomycetes genomes reveal the molecular basis of ectomycorrhizal truffle lifestyle.</title>
        <authorList>
            <person name="Murat C."/>
            <person name="Payen T."/>
            <person name="Noel B."/>
            <person name="Kuo A."/>
            <person name="Morin E."/>
            <person name="Chen J."/>
            <person name="Kohler A."/>
            <person name="Krizsan K."/>
            <person name="Balestrini R."/>
            <person name="Da Silva C."/>
            <person name="Montanini B."/>
            <person name="Hainaut M."/>
            <person name="Levati E."/>
            <person name="Barry K.W."/>
            <person name="Belfiori B."/>
            <person name="Cichocki N."/>
            <person name="Clum A."/>
            <person name="Dockter R.B."/>
            <person name="Fauchery L."/>
            <person name="Guy J."/>
            <person name="Iotti M."/>
            <person name="Le Tacon F."/>
            <person name="Lindquist E.A."/>
            <person name="Lipzen A."/>
            <person name="Malagnac F."/>
            <person name="Mello A."/>
            <person name="Molinier V."/>
            <person name="Miyauchi S."/>
            <person name="Poulain J."/>
            <person name="Riccioni C."/>
            <person name="Rubini A."/>
            <person name="Sitrit Y."/>
            <person name="Splivallo R."/>
            <person name="Traeger S."/>
            <person name="Wang M."/>
            <person name="Zifcakova L."/>
            <person name="Wipf D."/>
            <person name="Zambonelli A."/>
            <person name="Paolocci F."/>
            <person name="Nowrousian M."/>
            <person name="Ottonello S."/>
            <person name="Baldrian P."/>
            <person name="Spatafora J.W."/>
            <person name="Henrissat B."/>
            <person name="Nagy L.G."/>
            <person name="Aury J.M."/>
            <person name="Wincker P."/>
            <person name="Grigoriev I.V."/>
            <person name="Bonfante P."/>
            <person name="Martin F.M."/>
        </authorList>
    </citation>
    <scope>NUCLEOTIDE SEQUENCE [LARGE SCALE GENOMIC DNA]</scope>
    <source>
        <strain evidence="2 3">CCBAS932</strain>
    </source>
</reference>
<name>A0A3N4K8A7_9PEZI</name>
<evidence type="ECO:0000313" key="2">
    <source>
        <dbReference type="EMBL" id="RPB06757.1"/>
    </source>
</evidence>
<organism evidence="2 3">
    <name type="scientific">Morchella conica CCBAS932</name>
    <dbReference type="NCBI Taxonomy" id="1392247"/>
    <lineage>
        <taxon>Eukaryota</taxon>
        <taxon>Fungi</taxon>
        <taxon>Dikarya</taxon>
        <taxon>Ascomycota</taxon>
        <taxon>Pezizomycotina</taxon>
        <taxon>Pezizomycetes</taxon>
        <taxon>Pezizales</taxon>
        <taxon>Morchellaceae</taxon>
        <taxon>Morchella</taxon>
    </lineage>
</organism>
<proteinExistence type="predicted"/>
<dbReference type="AlphaFoldDB" id="A0A3N4K8A7"/>
<dbReference type="OrthoDB" id="5394791at2759"/>
<keyword evidence="3" id="KW-1185">Reference proteome</keyword>
<dbReference type="EMBL" id="ML119225">
    <property type="protein sequence ID" value="RPB06757.1"/>
    <property type="molecule type" value="Genomic_DNA"/>
</dbReference>
<protein>
    <submittedName>
        <fullName evidence="2">Uncharacterized protein</fullName>
    </submittedName>
</protein>
<evidence type="ECO:0000256" key="1">
    <source>
        <dbReference type="SAM" id="MobiDB-lite"/>
    </source>
</evidence>
<sequence>MANPAPAPAPAPAPVSAPDLDNPLVKRACVVNGCKCRPGVKDGEYCWGCNAHSDAGTWFPGSASYKTWVFQCGKAASSEIAVTAALITRASEGPHNVCCVANSLASCTNATPSPCGPV</sequence>
<evidence type="ECO:0000313" key="3">
    <source>
        <dbReference type="Proteomes" id="UP000277580"/>
    </source>
</evidence>
<accession>A0A3N4K8A7</accession>
<gene>
    <name evidence="2" type="ORF">P167DRAFT_580082</name>
</gene>
<feature type="compositionally biased region" description="Pro residues" evidence="1">
    <location>
        <begin position="1"/>
        <end position="15"/>
    </location>
</feature>
<dbReference type="InParanoid" id="A0A3N4K8A7"/>
<feature type="region of interest" description="Disordered" evidence="1">
    <location>
        <begin position="1"/>
        <end position="21"/>
    </location>
</feature>
<dbReference type="Proteomes" id="UP000277580">
    <property type="component" value="Unassembled WGS sequence"/>
</dbReference>